<dbReference type="Proteomes" id="UP001589810">
    <property type="component" value="Unassembled WGS sequence"/>
</dbReference>
<gene>
    <name evidence="2" type="ORF">ACFFH7_22505</name>
</gene>
<evidence type="ECO:0000256" key="1">
    <source>
        <dbReference type="SAM" id="MobiDB-lite"/>
    </source>
</evidence>
<feature type="compositionally biased region" description="Basic and acidic residues" evidence="1">
    <location>
        <begin position="132"/>
        <end position="151"/>
    </location>
</feature>
<dbReference type="Pfam" id="PF02575">
    <property type="entry name" value="YbaB_DNA_bd"/>
    <property type="match status" value="1"/>
</dbReference>
<dbReference type="EMBL" id="JBHLUD010000007">
    <property type="protein sequence ID" value="MFC0544293.1"/>
    <property type="molecule type" value="Genomic_DNA"/>
</dbReference>
<keyword evidence="3" id="KW-1185">Reference proteome</keyword>
<dbReference type="InterPro" id="IPR004401">
    <property type="entry name" value="YbaB/EbfC"/>
</dbReference>
<organism evidence="2 3">
    <name type="scientific">Kutzneria chonburiensis</name>
    <dbReference type="NCBI Taxonomy" id="1483604"/>
    <lineage>
        <taxon>Bacteria</taxon>
        <taxon>Bacillati</taxon>
        <taxon>Actinomycetota</taxon>
        <taxon>Actinomycetes</taxon>
        <taxon>Pseudonocardiales</taxon>
        <taxon>Pseudonocardiaceae</taxon>
        <taxon>Kutzneria</taxon>
    </lineage>
</organism>
<proteinExistence type="predicted"/>
<dbReference type="Gene3D" id="3.30.1310.10">
    <property type="entry name" value="Nucleoid-associated protein YbaB-like domain"/>
    <property type="match status" value="1"/>
</dbReference>
<comment type="caution">
    <text evidence="2">The sequence shown here is derived from an EMBL/GenBank/DDBJ whole genome shotgun (WGS) entry which is preliminary data.</text>
</comment>
<dbReference type="RefSeq" id="WP_273935791.1">
    <property type="nucleotide sequence ID" value="NZ_CP097263.1"/>
</dbReference>
<name>A0ABV6MVD8_9PSEU</name>
<dbReference type="InterPro" id="IPR036894">
    <property type="entry name" value="YbaB-like_sf"/>
</dbReference>
<evidence type="ECO:0000313" key="3">
    <source>
        <dbReference type="Proteomes" id="UP001589810"/>
    </source>
</evidence>
<reference evidence="2 3" key="1">
    <citation type="submission" date="2024-09" db="EMBL/GenBank/DDBJ databases">
        <authorList>
            <person name="Sun Q."/>
            <person name="Mori K."/>
        </authorList>
    </citation>
    <scope>NUCLEOTIDE SEQUENCE [LARGE SCALE GENOMIC DNA]</scope>
    <source>
        <strain evidence="2 3">TBRC 1432</strain>
    </source>
</reference>
<protein>
    <submittedName>
        <fullName evidence="2">YbaB/EbfC family nucleoid-associated protein</fullName>
    </submittedName>
</protein>
<accession>A0ABV6MVD8</accession>
<sequence length="151" mass="16733">MPVDHQAEVDQLMADYRRSREQLVAVQRGMAAIRQTATSHDEMVTVTVGPRGTLVDLVIDELAYRRLRPSELAELIVRTTDVAVAGATKRMHEQLAPVLPAGTDPETVLSGRADVSESELDPEQTAVHPVRKSTEDDSFEHRDWLADGRHA</sequence>
<feature type="region of interest" description="Disordered" evidence="1">
    <location>
        <begin position="97"/>
        <end position="151"/>
    </location>
</feature>
<dbReference type="SUPFAM" id="SSF82607">
    <property type="entry name" value="YbaB-like"/>
    <property type="match status" value="1"/>
</dbReference>
<evidence type="ECO:0000313" key="2">
    <source>
        <dbReference type="EMBL" id="MFC0544293.1"/>
    </source>
</evidence>